<dbReference type="Proteomes" id="UP000268093">
    <property type="component" value="Unassembled WGS sequence"/>
</dbReference>
<dbReference type="Pfam" id="PF00004">
    <property type="entry name" value="AAA"/>
    <property type="match status" value="1"/>
</dbReference>
<evidence type="ECO:0000256" key="3">
    <source>
        <dbReference type="ARBA" id="ARBA00022840"/>
    </source>
</evidence>
<feature type="domain" description="AAA+ ATPase" evidence="5">
    <location>
        <begin position="85"/>
        <end position="231"/>
    </location>
</feature>
<dbReference type="PROSITE" id="PS00674">
    <property type="entry name" value="AAA"/>
    <property type="match status" value="1"/>
</dbReference>
<dbReference type="InterPro" id="IPR003593">
    <property type="entry name" value="AAA+_ATPase"/>
</dbReference>
<name>A0A433AUJ4_9FUNG</name>
<dbReference type="InterPro" id="IPR003960">
    <property type="entry name" value="ATPase_AAA_CS"/>
</dbReference>
<evidence type="ECO:0000313" key="6">
    <source>
        <dbReference type="EMBL" id="RUP06374.1"/>
    </source>
</evidence>
<organism evidence="6 7">
    <name type="scientific">Jimgerdemannia flammicorona</name>
    <dbReference type="NCBI Taxonomy" id="994334"/>
    <lineage>
        <taxon>Eukaryota</taxon>
        <taxon>Fungi</taxon>
        <taxon>Fungi incertae sedis</taxon>
        <taxon>Mucoromycota</taxon>
        <taxon>Mucoromycotina</taxon>
        <taxon>Endogonomycetes</taxon>
        <taxon>Endogonales</taxon>
        <taxon>Endogonaceae</taxon>
        <taxon>Jimgerdemannia</taxon>
    </lineage>
</organism>
<dbReference type="EMBL" id="RBNI01016850">
    <property type="protein sequence ID" value="RUP06374.1"/>
    <property type="molecule type" value="Genomic_DNA"/>
</dbReference>
<dbReference type="InterPro" id="IPR050168">
    <property type="entry name" value="AAA_ATPase_domain"/>
</dbReference>
<proteinExistence type="inferred from homology"/>
<dbReference type="OrthoDB" id="27435at2759"/>
<sequence length="329" mass="36088">MLLVSEEAGRMADDERQSPLVVTAGHFNRALIIVRPSNFHEFQTKIPNVRFSELFGIDDIIEEIKTSVIYPFHHPQDFVRLGIAPPRGILVYGPPGVGKTMLCCALAAEAGINFMLVESSQVRSKVVGESEKNIARMFAQAKANSPCILFIDQIDILIPKRGTSVTSENTGDRIVTGFLTEMDGFFSKTSAQTDPQIDVLVVAATNRPDVIDPAILRPGRLDEHVCIPAPDVKQRTQILRGLCTRMPIALTLDEIEQLAADMDGCSGADLDNLCREAALISIRENMANDKITRAHIAAARTVCKASLLGYKPPQQRPASQQTNFLAEHD</sequence>
<dbReference type="GO" id="GO:0005524">
    <property type="term" value="F:ATP binding"/>
    <property type="evidence" value="ECO:0007669"/>
    <property type="project" value="UniProtKB-KW"/>
</dbReference>
<comment type="caution">
    <text evidence="6">The sequence shown here is derived from an EMBL/GenBank/DDBJ whole genome shotgun (WGS) entry which is preliminary data.</text>
</comment>
<dbReference type="AlphaFoldDB" id="A0A433AUJ4"/>
<dbReference type="SUPFAM" id="SSF52540">
    <property type="entry name" value="P-loop containing nucleoside triphosphate hydrolases"/>
    <property type="match status" value="1"/>
</dbReference>
<evidence type="ECO:0000256" key="1">
    <source>
        <dbReference type="ARBA" id="ARBA00006914"/>
    </source>
</evidence>
<dbReference type="InterPro" id="IPR041569">
    <property type="entry name" value="AAA_lid_3"/>
</dbReference>
<keyword evidence="2 4" id="KW-0547">Nucleotide-binding</keyword>
<gene>
    <name evidence="6" type="ORF">BC936DRAFT_140347</name>
</gene>
<dbReference type="InterPro" id="IPR003959">
    <property type="entry name" value="ATPase_AAA_core"/>
</dbReference>
<dbReference type="Pfam" id="PF17862">
    <property type="entry name" value="AAA_lid_3"/>
    <property type="match status" value="1"/>
</dbReference>
<dbReference type="Gene3D" id="3.40.50.300">
    <property type="entry name" value="P-loop containing nucleotide triphosphate hydrolases"/>
    <property type="match status" value="1"/>
</dbReference>
<evidence type="ECO:0000256" key="4">
    <source>
        <dbReference type="RuleBase" id="RU003651"/>
    </source>
</evidence>
<evidence type="ECO:0000259" key="5">
    <source>
        <dbReference type="SMART" id="SM00382"/>
    </source>
</evidence>
<dbReference type="FunFam" id="3.40.50.300:FF:001921">
    <property type="entry name" value="AAA ATPase domain-containing protein"/>
    <property type="match status" value="1"/>
</dbReference>
<keyword evidence="7" id="KW-1185">Reference proteome</keyword>
<evidence type="ECO:0000256" key="2">
    <source>
        <dbReference type="ARBA" id="ARBA00022741"/>
    </source>
</evidence>
<keyword evidence="3 4" id="KW-0067">ATP-binding</keyword>
<dbReference type="GO" id="GO:0016887">
    <property type="term" value="F:ATP hydrolysis activity"/>
    <property type="evidence" value="ECO:0007669"/>
    <property type="project" value="InterPro"/>
</dbReference>
<dbReference type="SMART" id="SM00382">
    <property type="entry name" value="AAA"/>
    <property type="match status" value="1"/>
</dbReference>
<dbReference type="Gene3D" id="1.10.8.60">
    <property type="match status" value="1"/>
</dbReference>
<evidence type="ECO:0000313" key="7">
    <source>
        <dbReference type="Proteomes" id="UP000268093"/>
    </source>
</evidence>
<comment type="similarity">
    <text evidence="1 4">Belongs to the AAA ATPase family.</text>
</comment>
<accession>A0A433AUJ4</accession>
<dbReference type="PANTHER" id="PTHR23077:SF171">
    <property type="entry name" value="NUCLEAR VALOSIN-CONTAINING PROTEIN-LIKE"/>
    <property type="match status" value="1"/>
</dbReference>
<protein>
    <recommendedName>
        <fullName evidence="5">AAA+ ATPase domain-containing protein</fullName>
    </recommendedName>
</protein>
<dbReference type="PANTHER" id="PTHR23077">
    <property type="entry name" value="AAA-FAMILY ATPASE"/>
    <property type="match status" value="1"/>
</dbReference>
<dbReference type="InterPro" id="IPR027417">
    <property type="entry name" value="P-loop_NTPase"/>
</dbReference>
<reference evidence="6 7" key="1">
    <citation type="journal article" date="2018" name="New Phytol.">
        <title>Phylogenomics of Endogonaceae and evolution of mycorrhizas within Mucoromycota.</title>
        <authorList>
            <person name="Chang Y."/>
            <person name="Desiro A."/>
            <person name="Na H."/>
            <person name="Sandor L."/>
            <person name="Lipzen A."/>
            <person name="Clum A."/>
            <person name="Barry K."/>
            <person name="Grigoriev I.V."/>
            <person name="Martin F.M."/>
            <person name="Stajich J.E."/>
            <person name="Smith M.E."/>
            <person name="Bonito G."/>
            <person name="Spatafora J.W."/>
        </authorList>
    </citation>
    <scope>NUCLEOTIDE SEQUENCE [LARGE SCALE GENOMIC DNA]</scope>
    <source>
        <strain evidence="6 7">GMNB39</strain>
    </source>
</reference>